<dbReference type="SUPFAM" id="SSF82171">
    <property type="entry name" value="DPP6 N-terminal domain-like"/>
    <property type="match status" value="1"/>
</dbReference>
<dbReference type="PANTHER" id="PTHR11731:SF193">
    <property type="entry name" value="DIPEPTIDYL PEPTIDASE 9"/>
    <property type="match status" value="1"/>
</dbReference>
<sequence>MLQFKIDLITIKTTSIKKGRTVKKLTTLMALTLPLVMTTQFASAQPLTIERIFSDPGLAGKAPVKLKFSPDGSRVTYLQGKVEDYDRYDLWEYNLKDNTNRVLVDSEQLFSGTESLSDEEKARRERQRIFGKGILEYTWSKDGKALLFPLNGDLYYYSLLDGKSKKLTNTPEFETDARFSPKGHFVSFIREQNLYALNIASGQEIKLTQDGGGTIKNGMAEFVAQEEMGRMTGYWWAGDESKVAFTRVDESPVAEAIRNEIYAEEVKLFNQRYPFTGTANVDIQLGVVSISDQNIEWIDLGKDKDIYLTRAKWLNDSQTLSYQWQDRAQQKLELRFYNSKTKQQKVAVTETSNTWINLHNDLRFLKDNKHFIWASERDGFKHLYLYRNNGQLVRQITQGDWIVDDIKGVDEKSGIVYFAGRVDSPLESHLYQTSLFKKGSIKRITEQGSYHGIVMADDNKTFIDSFSSVNQPTSVALRKNNGEFITWLEQNKLDETHPLTPYLADLALPEYGTLAAKDGQTLHYRLFKPNNLVKGKKYPVIVNVYGGPHAQRVTNSWRSKNLYFQYMAQQGYVIFQLDNRGSYNRGKKFEDAIYKHLGVVEVEDQITGVEYLRSLDFVDANRIGIYGHSYGGYMALMTMFKAGDYFQAGVSGAPVTDWALYDTHYTERYLGHPETNAKGYEASAVFPYADQLKGPLLIYHGMADDNVLFTHATKMFKVLQDQVKPFEMMTYPGSKHSLRGKQVQTHLHQTISNFFDKSFKQ</sequence>
<dbReference type="Pfam" id="PF00326">
    <property type="entry name" value="Peptidase_S9"/>
    <property type="match status" value="1"/>
</dbReference>
<keyword evidence="5" id="KW-1185">Reference proteome</keyword>
<dbReference type="Proteomes" id="UP000006201">
    <property type="component" value="Unassembled WGS sequence"/>
</dbReference>
<dbReference type="GO" id="GO:0008239">
    <property type="term" value="F:dipeptidyl-peptidase activity"/>
    <property type="evidence" value="ECO:0007669"/>
    <property type="project" value="TreeGrafter"/>
</dbReference>
<evidence type="ECO:0000259" key="3">
    <source>
        <dbReference type="Pfam" id="PF00930"/>
    </source>
</evidence>
<name>A4C6Q9_9GAMM</name>
<dbReference type="Pfam" id="PF00930">
    <property type="entry name" value="DPPIV_N"/>
    <property type="match status" value="1"/>
</dbReference>
<dbReference type="SUPFAM" id="SSF53474">
    <property type="entry name" value="alpha/beta-Hydrolases"/>
    <property type="match status" value="1"/>
</dbReference>
<proteinExistence type="predicted"/>
<feature type="chain" id="PRO_5002667192" evidence="1">
    <location>
        <begin position="45"/>
        <end position="761"/>
    </location>
</feature>
<dbReference type="AlphaFoldDB" id="A4C6Q9"/>
<dbReference type="InterPro" id="IPR001375">
    <property type="entry name" value="Peptidase_S9_cat"/>
</dbReference>
<evidence type="ECO:0000256" key="1">
    <source>
        <dbReference type="SAM" id="SignalP"/>
    </source>
</evidence>
<dbReference type="Gene3D" id="2.140.10.30">
    <property type="entry name" value="Dipeptidylpeptidase IV, N-terminal domain"/>
    <property type="match status" value="1"/>
</dbReference>
<dbReference type="PANTHER" id="PTHR11731">
    <property type="entry name" value="PROTEASE FAMILY S9B,C DIPEPTIDYL-PEPTIDASE IV-RELATED"/>
    <property type="match status" value="1"/>
</dbReference>
<evidence type="ECO:0000313" key="4">
    <source>
        <dbReference type="EMBL" id="EAR29663.1"/>
    </source>
</evidence>
<dbReference type="eggNOG" id="COG1506">
    <property type="taxonomic scope" value="Bacteria"/>
</dbReference>
<protein>
    <submittedName>
        <fullName evidence="4">Dipeptidyl peptidase IV</fullName>
    </submittedName>
</protein>
<dbReference type="Gene3D" id="3.40.50.1820">
    <property type="entry name" value="alpha/beta hydrolase"/>
    <property type="match status" value="1"/>
</dbReference>
<dbReference type="GO" id="GO:0008236">
    <property type="term" value="F:serine-type peptidase activity"/>
    <property type="evidence" value="ECO:0007669"/>
    <property type="project" value="InterPro"/>
</dbReference>
<keyword evidence="1" id="KW-0732">Signal</keyword>
<dbReference type="GO" id="GO:0006508">
    <property type="term" value="P:proteolysis"/>
    <property type="evidence" value="ECO:0007669"/>
    <property type="project" value="InterPro"/>
</dbReference>
<dbReference type="EMBL" id="AAOH01000002">
    <property type="protein sequence ID" value="EAR29663.1"/>
    <property type="molecule type" value="Genomic_DNA"/>
</dbReference>
<evidence type="ECO:0000313" key="5">
    <source>
        <dbReference type="Proteomes" id="UP000006201"/>
    </source>
</evidence>
<feature type="domain" description="Dipeptidylpeptidase IV N-terminal" evidence="3">
    <location>
        <begin position="142"/>
        <end position="472"/>
    </location>
</feature>
<dbReference type="STRING" id="87626.PTD2_12624"/>
<dbReference type="InterPro" id="IPR002469">
    <property type="entry name" value="Peptidase_S9B_N"/>
</dbReference>
<comment type="caution">
    <text evidence="4">The sequence shown here is derived from an EMBL/GenBank/DDBJ whole genome shotgun (WGS) entry which is preliminary data.</text>
</comment>
<accession>A4C6Q9</accession>
<dbReference type="ESTHER" id="9gamm-a4c6q9">
    <property type="family name" value="DPP4N_Peptidase_S9"/>
</dbReference>
<gene>
    <name evidence="4" type="ORF">PTD2_12624</name>
</gene>
<feature type="domain" description="Peptidase S9 prolyl oligopeptidase catalytic" evidence="2">
    <location>
        <begin position="562"/>
        <end position="760"/>
    </location>
</feature>
<reference evidence="4 5" key="1">
    <citation type="submission" date="2006-02" db="EMBL/GenBank/DDBJ databases">
        <authorList>
            <person name="Moran M.A."/>
            <person name="Kjelleberg S."/>
            <person name="Egan S."/>
            <person name="Saunders N."/>
            <person name="Thomas T."/>
            <person name="Ferriera S."/>
            <person name="Johnson J."/>
            <person name="Kravitz S."/>
            <person name="Halpern A."/>
            <person name="Remington K."/>
            <person name="Beeson K."/>
            <person name="Tran B."/>
            <person name="Rogers Y.-H."/>
            <person name="Friedman R."/>
            <person name="Venter J.C."/>
        </authorList>
    </citation>
    <scope>NUCLEOTIDE SEQUENCE [LARGE SCALE GENOMIC DNA]</scope>
    <source>
        <strain evidence="4 5">D2</strain>
    </source>
</reference>
<feature type="signal peptide" evidence="1">
    <location>
        <begin position="1"/>
        <end position="44"/>
    </location>
</feature>
<evidence type="ECO:0000259" key="2">
    <source>
        <dbReference type="Pfam" id="PF00326"/>
    </source>
</evidence>
<dbReference type="HOGENOM" id="CLU_006105_2_1_6"/>
<dbReference type="InterPro" id="IPR050278">
    <property type="entry name" value="Serine_Prot_S9B/DPPIV"/>
</dbReference>
<organism evidence="4 5">
    <name type="scientific">Pseudoalteromonas tunicata D2</name>
    <dbReference type="NCBI Taxonomy" id="87626"/>
    <lineage>
        <taxon>Bacteria</taxon>
        <taxon>Pseudomonadati</taxon>
        <taxon>Pseudomonadota</taxon>
        <taxon>Gammaproteobacteria</taxon>
        <taxon>Alteromonadales</taxon>
        <taxon>Pseudoalteromonadaceae</taxon>
        <taxon>Pseudoalteromonas</taxon>
    </lineage>
</organism>
<dbReference type="InterPro" id="IPR029058">
    <property type="entry name" value="AB_hydrolase_fold"/>
</dbReference>